<accession>A0ABN7WMS3</accession>
<feature type="non-terminal residue" evidence="2">
    <location>
        <position position="1"/>
    </location>
</feature>
<evidence type="ECO:0000313" key="3">
    <source>
        <dbReference type="Proteomes" id="UP000789901"/>
    </source>
</evidence>
<reference evidence="2 3" key="1">
    <citation type="submission" date="2021-06" db="EMBL/GenBank/DDBJ databases">
        <authorList>
            <person name="Kallberg Y."/>
            <person name="Tangrot J."/>
            <person name="Rosling A."/>
        </authorList>
    </citation>
    <scope>NUCLEOTIDE SEQUENCE [LARGE SCALE GENOMIC DNA]</scope>
    <source>
        <strain evidence="2 3">120-4 pot B 10/14</strain>
    </source>
</reference>
<gene>
    <name evidence="2" type="ORF">GMARGA_LOCUS32712</name>
</gene>
<dbReference type="InterPro" id="IPR028094">
    <property type="entry name" value="RTC4_C"/>
</dbReference>
<organism evidence="2 3">
    <name type="scientific">Gigaspora margarita</name>
    <dbReference type="NCBI Taxonomy" id="4874"/>
    <lineage>
        <taxon>Eukaryota</taxon>
        <taxon>Fungi</taxon>
        <taxon>Fungi incertae sedis</taxon>
        <taxon>Mucoromycota</taxon>
        <taxon>Glomeromycotina</taxon>
        <taxon>Glomeromycetes</taxon>
        <taxon>Diversisporales</taxon>
        <taxon>Gigasporaceae</taxon>
        <taxon>Gigaspora</taxon>
    </lineage>
</organism>
<proteinExistence type="predicted"/>
<comment type="caution">
    <text evidence="2">The sequence shown here is derived from an EMBL/GenBank/DDBJ whole genome shotgun (WGS) entry which is preliminary data.</text>
</comment>
<keyword evidence="3" id="KW-1185">Reference proteome</keyword>
<name>A0ABN7WMS3_GIGMA</name>
<feature type="domain" description="Restriction of telomere capping protein 4 C-terminal" evidence="1">
    <location>
        <begin position="101"/>
        <end position="183"/>
    </location>
</feature>
<sequence>QQQMPLIFCEINGEDPDKVWESINLKLHSTFGYSEKLNTLDKNEKKYCLQLILLLQNWAFANKYPIISDGQQKNYPLKINFDNLSNCTRDLFFELLDIVDGKTESGFRNLAINAYNLLGKGARKPTTVIGRFLNFILGYYGSKGIFIIQSTLNSLIELKKLTYEITQPQNSEEYLNKVLVSETG</sequence>
<protein>
    <submittedName>
        <fullName evidence="2">43720_t:CDS:1</fullName>
    </submittedName>
</protein>
<evidence type="ECO:0000259" key="1">
    <source>
        <dbReference type="Pfam" id="PF14474"/>
    </source>
</evidence>
<evidence type="ECO:0000313" key="2">
    <source>
        <dbReference type="EMBL" id="CAG8835732.1"/>
    </source>
</evidence>
<feature type="non-terminal residue" evidence="2">
    <location>
        <position position="184"/>
    </location>
</feature>
<dbReference type="EMBL" id="CAJVQB010052073">
    <property type="protein sequence ID" value="CAG8835732.1"/>
    <property type="molecule type" value="Genomic_DNA"/>
</dbReference>
<dbReference type="Proteomes" id="UP000789901">
    <property type="component" value="Unassembled WGS sequence"/>
</dbReference>
<dbReference type="Pfam" id="PF14474">
    <property type="entry name" value="RTC4"/>
    <property type="match status" value="1"/>
</dbReference>